<name>A0AAD7E955_9AGAR</name>
<gene>
    <name evidence="2" type="ORF">DFH08DRAFT_977016</name>
</gene>
<feature type="region of interest" description="Disordered" evidence="1">
    <location>
        <begin position="27"/>
        <end position="59"/>
    </location>
</feature>
<dbReference type="Proteomes" id="UP001218218">
    <property type="component" value="Unassembled WGS sequence"/>
</dbReference>
<reference evidence="2" key="1">
    <citation type="submission" date="2023-03" db="EMBL/GenBank/DDBJ databases">
        <title>Massive genome expansion in bonnet fungi (Mycena s.s.) driven by repeated elements and novel gene families across ecological guilds.</title>
        <authorList>
            <consortium name="Lawrence Berkeley National Laboratory"/>
            <person name="Harder C.B."/>
            <person name="Miyauchi S."/>
            <person name="Viragh M."/>
            <person name="Kuo A."/>
            <person name="Thoen E."/>
            <person name="Andreopoulos B."/>
            <person name="Lu D."/>
            <person name="Skrede I."/>
            <person name="Drula E."/>
            <person name="Henrissat B."/>
            <person name="Morin E."/>
            <person name="Kohler A."/>
            <person name="Barry K."/>
            <person name="LaButti K."/>
            <person name="Morin E."/>
            <person name="Salamov A."/>
            <person name="Lipzen A."/>
            <person name="Mereny Z."/>
            <person name="Hegedus B."/>
            <person name="Baldrian P."/>
            <person name="Stursova M."/>
            <person name="Weitz H."/>
            <person name="Taylor A."/>
            <person name="Grigoriev I.V."/>
            <person name="Nagy L.G."/>
            <person name="Martin F."/>
            <person name="Kauserud H."/>
        </authorList>
    </citation>
    <scope>NUCLEOTIDE SEQUENCE</scope>
    <source>
        <strain evidence="2">CBHHK002</strain>
    </source>
</reference>
<dbReference type="EMBL" id="JARIHO010000104">
    <property type="protein sequence ID" value="KAJ7303684.1"/>
    <property type="molecule type" value="Genomic_DNA"/>
</dbReference>
<evidence type="ECO:0000256" key="1">
    <source>
        <dbReference type="SAM" id="MobiDB-lite"/>
    </source>
</evidence>
<sequence length="102" mass="11337">MYPTTAVPDLQKGERIVEAMFNALTGHYTSDSNKPVEEDDDKMPPLVPDGDNGPSDSLSNGWHPVYMTFNCYYPPHAGIQSQRWRGSGERMGMAQSTTIQSQ</sequence>
<protein>
    <submittedName>
        <fullName evidence="2">Uncharacterized protein</fullName>
    </submittedName>
</protein>
<comment type="caution">
    <text evidence="2">The sequence shown here is derived from an EMBL/GenBank/DDBJ whole genome shotgun (WGS) entry which is preliminary data.</text>
</comment>
<dbReference type="AlphaFoldDB" id="A0AAD7E955"/>
<proteinExistence type="predicted"/>
<evidence type="ECO:0000313" key="2">
    <source>
        <dbReference type="EMBL" id="KAJ7303684.1"/>
    </source>
</evidence>
<keyword evidence="3" id="KW-1185">Reference proteome</keyword>
<evidence type="ECO:0000313" key="3">
    <source>
        <dbReference type="Proteomes" id="UP001218218"/>
    </source>
</evidence>
<accession>A0AAD7E955</accession>
<organism evidence="2 3">
    <name type="scientific">Mycena albidolilacea</name>
    <dbReference type="NCBI Taxonomy" id="1033008"/>
    <lineage>
        <taxon>Eukaryota</taxon>
        <taxon>Fungi</taxon>
        <taxon>Dikarya</taxon>
        <taxon>Basidiomycota</taxon>
        <taxon>Agaricomycotina</taxon>
        <taxon>Agaricomycetes</taxon>
        <taxon>Agaricomycetidae</taxon>
        <taxon>Agaricales</taxon>
        <taxon>Marasmiineae</taxon>
        <taxon>Mycenaceae</taxon>
        <taxon>Mycena</taxon>
    </lineage>
</organism>
<feature type="region of interest" description="Disordered" evidence="1">
    <location>
        <begin position="80"/>
        <end position="102"/>
    </location>
</feature>